<proteinExistence type="inferred from homology"/>
<dbReference type="Proteomes" id="UP001496627">
    <property type="component" value="Unassembled WGS sequence"/>
</dbReference>
<feature type="domain" description="Four-carbon acid sugar kinase nucleotide binding" evidence="8">
    <location>
        <begin position="260"/>
        <end position="343"/>
    </location>
</feature>
<evidence type="ECO:0000256" key="3">
    <source>
        <dbReference type="ARBA" id="ARBA00022741"/>
    </source>
</evidence>
<name>A0ABV0M871_9HYPH</name>
<keyword evidence="4 9" id="KW-0418">Kinase</keyword>
<keyword evidence="5" id="KW-0067">ATP-binding</keyword>
<evidence type="ECO:0000256" key="1">
    <source>
        <dbReference type="ARBA" id="ARBA00005715"/>
    </source>
</evidence>
<feature type="domain" description="Four-carbon acid sugar kinase N-terminal" evidence="7">
    <location>
        <begin position="6"/>
        <end position="130"/>
    </location>
</feature>
<comment type="similarity">
    <text evidence="1">Belongs to the four-carbon acid sugar kinase family.</text>
</comment>
<evidence type="ECO:0000259" key="7">
    <source>
        <dbReference type="Pfam" id="PF07005"/>
    </source>
</evidence>
<sequence length="357" mass="37072">MAIQVAIIADDLTGTLDTGTPFAAAGLVVAVATDIEDIPTALRSKPDVLVVNTASRALPPEEAEARIGLAAAAIAVAEPAFLFKKIDSRLKGNVAVESEAVAKASGYRKLVVAPAIPDQQRFTRGGAVVGRGVDKPIPILPLFAGPGADLVIADAETDGDLDRVLASHDWSDTVAVGTRGLGLALARRLRKPDTNSTPFRTSAATLFAIGSRDPITTAQMTALEECRQLHTVIDAPAGALVAPLETGLPVLIRCSGEIVEDSATVASRFAETIQAAIEALMPDTVVTGGGDTAYALLRALEAGVLFPKGEIEPGIPWCEILLKNGRHIRVAVKSGGFGTRESLIQAIETAPETRQAG</sequence>
<dbReference type="InterPro" id="IPR037051">
    <property type="entry name" value="4-carb_acid_sugar_kinase_N_sf"/>
</dbReference>
<dbReference type="Gene3D" id="3.40.50.10840">
    <property type="entry name" value="Putative sugar-binding, N-terminal domain"/>
    <property type="match status" value="1"/>
</dbReference>
<dbReference type="EMBL" id="JBEAAL010000022">
    <property type="protein sequence ID" value="MEQ1407951.1"/>
    <property type="molecule type" value="Genomic_DNA"/>
</dbReference>
<keyword evidence="3" id="KW-0547">Nucleotide-binding</keyword>
<dbReference type="InterPro" id="IPR031475">
    <property type="entry name" value="NBD_C"/>
</dbReference>
<keyword evidence="2" id="KW-0808">Transferase</keyword>
<keyword evidence="10" id="KW-1185">Reference proteome</keyword>
<evidence type="ECO:0000313" key="9">
    <source>
        <dbReference type="EMBL" id="MEQ1407951.1"/>
    </source>
</evidence>
<dbReference type="SUPFAM" id="SSF142764">
    <property type="entry name" value="YgbK-like"/>
    <property type="match status" value="1"/>
</dbReference>
<evidence type="ECO:0000259" key="8">
    <source>
        <dbReference type="Pfam" id="PF17042"/>
    </source>
</evidence>
<dbReference type="RefSeq" id="WP_227704027.1">
    <property type="nucleotide sequence ID" value="NZ_JBEAAL010000022.1"/>
</dbReference>
<comment type="caution">
    <text evidence="9">The sequence shown here is derived from an EMBL/GenBank/DDBJ whole genome shotgun (WGS) entry which is preliminary data.</text>
</comment>
<evidence type="ECO:0000313" key="10">
    <source>
        <dbReference type="Proteomes" id="UP001496627"/>
    </source>
</evidence>
<evidence type="ECO:0000256" key="2">
    <source>
        <dbReference type="ARBA" id="ARBA00022679"/>
    </source>
</evidence>
<evidence type="ECO:0000256" key="4">
    <source>
        <dbReference type="ARBA" id="ARBA00022777"/>
    </source>
</evidence>
<dbReference type="InterPro" id="IPR042213">
    <property type="entry name" value="NBD_C_sf"/>
</dbReference>
<organism evidence="9 10">
    <name type="scientific">Neorhizobium phenanthreniclasticum</name>
    <dbReference type="NCBI Taxonomy" id="3157917"/>
    <lineage>
        <taxon>Bacteria</taxon>
        <taxon>Pseudomonadati</taxon>
        <taxon>Pseudomonadota</taxon>
        <taxon>Alphaproteobacteria</taxon>
        <taxon>Hyphomicrobiales</taxon>
        <taxon>Rhizobiaceae</taxon>
        <taxon>Rhizobium/Agrobacterium group</taxon>
        <taxon>Neorhizobium</taxon>
    </lineage>
</organism>
<dbReference type="InterPro" id="IPR010737">
    <property type="entry name" value="4-carb_acid_sugar_kinase_N"/>
</dbReference>
<dbReference type="GO" id="GO:0016301">
    <property type="term" value="F:kinase activity"/>
    <property type="evidence" value="ECO:0007669"/>
    <property type="project" value="UniProtKB-KW"/>
</dbReference>
<reference evidence="9 10" key="1">
    <citation type="submission" date="2024-05" db="EMBL/GenBank/DDBJ databases">
        <title>Neorhizobium sp. Rsf11, a plant growth promoting and heavy metal resistant PAH-degrader.</title>
        <authorList>
            <person name="Golubev S.N."/>
            <person name="Muratova A.Y."/>
            <person name="Markelova M.I."/>
        </authorList>
    </citation>
    <scope>NUCLEOTIDE SEQUENCE [LARGE SCALE GENOMIC DNA]</scope>
    <source>
        <strain evidence="9 10">Rsf11</strain>
    </source>
</reference>
<keyword evidence="6" id="KW-0119">Carbohydrate metabolism</keyword>
<dbReference type="Pfam" id="PF07005">
    <property type="entry name" value="SBD_N"/>
    <property type="match status" value="1"/>
</dbReference>
<protein>
    <submittedName>
        <fullName evidence="9">Four-carbon acid sugar kinase family protein</fullName>
    </submittedName>
</protein>
<accession>A0ABV0M871</accession>
<evidence type="ECO:0000256" key="6">
    <source>
        <dbReference type="ARBA" id="ARBA00023277"/>
    </source>
</evidence>
<gene>
    <name evidence="9" type="ORF">ABK249_23790</name>
</gene>
<evidence type="ECO:0000256" key="5">
    <source>
        <dbReference type="ARBA" id="ARBA00022840"/>
    </source>
</evidence>
<dbReference type="Pfam" id="PF17042">
    <property type="entry name" value="NBD_C"/>
    <property type="match status" value="1"/>
</dbReference>
<dbReference type="Gene3D" id="3.40.980.20">
    <property type="entry name" value="Four-carbon acid sugar kinase, nucleotide binding domain"/>
    <property type="match status" value="1"/>
</dbReference>